<evidence type="ECO:0000256" key="1">
    <source>
        <dbReference type="SAM" id="MobiDB-lite"/>
    </source>
</evidence>
<dbReference type="RefSeq" id="WP_184383476.1">
    <property type="nucleotide sequence ID" value="NZ_JACIDJ010000002.1"/>
</dbReference>
<dbReference type="PIRSF" id="PIRSF032131">
    <property type="entry name" value="UCP032131"/>
    <property type="match status" value="1"/>
</dbReference>
<evidence type="ECO:0008006" key="4">
    <source>
        <dbReference type="Google" id="ProtNLM"/>
    </source>
</evidence>
<dbReference type="EMBL" id="JACIDJ010000002">
    <property type="protein sequence ID" value="MBB3898414.1"/>
    <property type="molecule type" value="Genomic_DNA"/>
</dbReference>
<accession>A0A840ADX5</accession>
<dbReference type="InterPro" id="IPR009562">
    <property type="entry name" value="DUF1178"/>
</dbReference>
<gene>
    <name evidence="2" type="ORF">GGQ83_001851</name>
</gene>
<feature type="compositionally biased region" description="Low complexity" evidence="1">
    <location>
        <begin position="77"/>
        <end position="88"/>
    </location>
</feature>
<keyword evidence="3" id="KW-1185">Reference proteome</keyword>
<feature type="compositionally biased region" description="Pro residues" evidence="1">
    <location>
        <begin position="67"/>
        <end position="76"/>
    </location>
</feature>
<evidence type="ECO:0000313" key="2">
    <source>
        <dbReference type="EMBL" id="MBB3898414.1"/>
    </source>
</evidence>
<organism evidence="2 3">
    <name type="scientific">Roseococcus suduntuyensis</name>
    <dbReference type="NCBI Taxonomy" id="455361"/>
    <lineage>
        <taxon>Bacteria</taxon>
        <taxon>Pseudomonadati</taxon>
        <taxon>Pseudomonadota</taxon>
        <taxon>Alphaproteobacteria</taxon>
        <taxon>Acetobacterales</taxon>
        <taxon>Roseomonadaceae</taxon>
        <taxon>Roseococcus</taxon>
    </lineage>
</organism>
<evidence type="ECO:0000313" key="3">
    <source>
        <dbReference type="Proteomes" id="UP000553193"/>
    </source>
</evidence>
<dbReference type="Proteomes" id="UP000553193">
    <property type="component" value="Unassembled WGS sequence"/>
</dbReference>
<sequence>MIRFSLRCAEAHEFESWFKDGAGFDRMSAAGLVECPVCGDTHVTKALMAPAIRKVPGVKGRAEAPADTPPAKPQPTQPAAIPAAPGGRVAAGPLPAQMLALLQRMRAEVEKNCDYVGPDFAEEARRIHQGEAEARGIYGEATEEETEALREEGIEVAQLPWVPPSDG</sequence>
<proteinExistence type="predicted"/>
<feature type="region of interest" description="Disordered" evidence="1">
    <location>
        <begin position="58"/>
        <end position="88"/>
    </location>
</feature>
<reference evidence="2 3" key="1">
    <citation type="submission" date="2020-08" db="EMBL/GenBank/DDBJ databases">
        <title>Genomic Encyclopedia of Type Strains, Phase IV (KMG-IV): sequencing the most valuable type-strain genomes for metagenomic binning, comparative biology and taxonomic classification.</title>
        <authorList>
            <person name="Goeker M."/>
        </authorList>
    </citation>
    <scope>NUCLEOTIDE SEQUENCE [LARGE SCALE GENOMIC DNA]</scope>
    <source>
        <strain evidence="2 3">DSM 19979</strain>
    </source>
</reference>
<protein>
    <recommendedName>
        <fullName evidence="4">DUF1178 family protein</fullName>
    </recommendedName>
</protein>
<dbReference type="Pfam" id="PF06676">
    <property type="entry name" value="DUF1178"/>
    <property type="match status" value="1"/>
</dbReference>
<dbReference type="AlphaFoldDB" id="A0A840ADX5"/>
<comment type="caution">
    <text evidence="2">The sequence shown here is derived from an EMBL/GenBank/DDBJ whole genome shotgun (WGS) entry which is preliminary data.</text>
</comment>
<name>A0A840ADX5_9PROT</name>